<protein>
    <submittedName>
        <fullName evidence="1">Uncharacterized protein</fullName>
    </submittedName>
</protein>
<dbReference type="EMBL" id="CWQJ01000031">
    <property type="protein sequence ID" value="CSC76379.1"/>
    <property type="molecule type" value="Genomic_DNA"/>
</dbReference>
<evidence type="ECO:0000313" key="2">
    <source>
        <dbReference type="Proteomes" id="UP000046067"/>
    </source>
</evidence>
<name>A0A655ZPY8_VIBCL</name>
<proteinExistence type="predicted"/>
<gene>
    <name evidence="1" type="ORF">ERS013201_03496</name>
</gene>
<dbReference type="Proteomes" id="UP000046067">
    <property type="component" value="Unassembled WGS sequence"/>
</dbReference>
<dbReference type="AlphaFoldDB" id="A0A655ZPY8"/>
<sequence>MPTPSEKIEGFTTRSSSRLRCSNGTQRISSFLNANYPFGLETKWDMSV</sequence>
<accession>A0A655ZPY8</accession>
<evidence type="ECO:0000313" key="1">
    <source>
        <dbReference type="EMBL" id="CSC76379.1"/>
    </source>
</evidence>
<organism evidence="1 2">
    <name type="scientific">Vibrio cholerae</name>
    <dbReference type="NCBI Taxonomy" id="666"/>
    <lineage>
        <taxon>Bacteria</taxon>
        <taxon>Pseudomonadati</taxon>
        <taxon>Pseudomonadota</taxon>
        <taxon>Gammaproteobacteria</taxon>
        <taxon>Vibrionales</taxon>
        <taxon>Vibrionaceae</taxon>
        <taxon>Vibrio</taxon>
    </lineage>
</organism>
<reference evidence="1 2" key="1">
    <citation type="submission" date="2015-07" db="EMBL/GenBank/DDBJ databases">
        <authorList>
            <consortium name="Pathogen Informatics"/>
        </authorList>
    </citation>
    <scope>NUCLEOTIDE SEQUENCE [LARGE SCALE GENOMIC DNA]</scope>
    <source>
        <strain evidence="1 2">A325</strain>
    </source>
</reference>